<feature type="compositionally biased region" description="Pro residues" evidence="6">
    <location>
        <begin position="807"/>
        <end position="820"/>
    </location>
</feature>
<evidence type="ECO:0000256" key="6">
    <source>
        <dbReference type="SAM" id="MobiDB-lite"/>
    </source>
</evidence>
<proteinExistence type="predicted"/>
<keyword evidence="2" id="KW-1134">Transmembrane beta strand</keyword>
<dbReference type="Gene3D" id="1.20.1600.10">
    <property type="entry name" value="Outer membrane efflux proteins (OEP)"/>
    <property type="match status" value="1"/>
</dbReference>
<evidence type="ECO:0008006" key="9">
    <source>
        <dbReference type="Google" id="ProtNLM"/>
    </source>
</evidence>
<reference evidence="7 8" key="1">
    <citation type="submission" date="2019-05" db="EMBL/GenBank/DDBJ databases">
        <authorList>
            <consortium name="Science for Life Laboratories"/>
        </authorList>
    </citation>
    <scope>NUCLEOTIDE SEQUENCE [LARGE SCALE GENOMIC DNA]</scope>
    <source>
        <strain evidence="7">Soil9</strain>
    </source>
</reference>
<organism evidence="7 8">
    <name type="scientific">Gemmata massiliana</name>
    <dbReference type="NCBI Taxonomy" id="1210884"/>
    <lineage>
        <taxon>Bacteria</taxon>
        <taxon>Pseudomonadati</taxon>
        <taxon>Planctomycetota</taxon>
        <taxon>Planctomycetia</taxon>
        <taxon>Gemmatales</taxon>
        <taxon>Gemmataceae</taxon>
        <taxon>Gemmata</taxon>
    </lineage>
</organism>
<dbReference type="PROSITE" id="PS51257">
    <property type="entry name" value="PROKAR_LIPOPROTEIN"/>
    <property type="match status" value="1"/>
</dbReference>
<evidence type="ECO:0000313" key="7">
    <source>
        <dbReference type="EMBL" id="VTR97343.1"/>
    </source>
</evidence>
<dbReference type="PANTHER" id="PTHR30026:SF23">
    <property type="entry name" value="TO APRF-PUTATIVE OUTER MEMBRANE EFFLUX PROTEIN OR SECRETED ALKALINE PHOSPHATASE-RELATED"/>
    <property type="match status" value="1"/>
</dbReference>
<evidence type="ECO:0000256" key="3">
    <source>
        <dbReference type="ARBA" id="ARBA00022692"/>
    </source>
</evidence>
<dbReference type="AlphaFoldDB" id="A0A6P2D8T1"/>
<feature type="region of interest" description="Disordered" evidence="6">
    <location>
        <begin position="670"/>
        <end position="820"/>
    </location>
</feature>
<protein>
    <recommendedName>
        <fullName evidence="9">Outer membrane efflux protein</fullName>
    </recommendedName>
</protein>
<dbReference type="GO" id="GO:1990281">
    <property type="term" value="C:efflux pump complex"/>
    <property type="evidence" value="ECO:0007669"/>
    <property type="project" value="TreeGrafter"/>
</dbReference>
<evidence type="ECO:0000313" key="8">
    <source>
        <dbReference type="Proteomes" id="UP000464178"/>
    </source>
</evidence>
<dbReference type="GO" id="GO:0009279">
    <property type="term" value="C:cell outer membrane"/>
    <property type="evidence" value="ECO:0007669"/>
    <property type="project" value="UniProtKB-SubCell"/>
</dbReference>
<gene>
    <name evidence="7" type="ORF">SOIL9_07680</name>
</gene>
<dbReference type="GO" id="GO:0015288">
    <property type="term" value="F:porin activity"/>
    <property type="evidence" value="ECO:0007669"/>
    <property type="project" value="TreeGrafter"/>
</dbReference>
<dbReference type="InterPro" id="IPR051906">
    <property type="entry name" value="TolC-like"/>
</dbReference>
<dbReference type="RefSeq" id="WP_162671160.1">
    <property type="nucleotide sequence ID" value="NZ_LR593886.1"/>
</dbReference>
<dbReference type="SUPFAM" id="SSF56954">
    <property type="entry name" value="Outer membrane efflux proteins (OEP)"/>
    <property type="match status" value="1"/>
</dbReference>
<dbReference type="KEGG" id="gms:SOIL9_07680"/>
<keyword evidence="3" id="KW-0812">Transmembrane</keyword>
<evidence type="ECO:0000256" key="1">
    <source>
        <dbReference type="ARBA" id="ARBA00004442"/>
    </source>
</evidence>
<evidence type="ECO:0000256" key="2">
    <source>
        <dbReference type="ARBA" id="ARBA00022452"/>
    </source>
</evidence>
<keyword evidence="5" id="KW-0998">Cell outer membrane</keyword>
<accession>A0A6P2D8T1</accession>
<comment type="subcellular location">
    <subcellularLocation>
        <location evidence="1">Cell outer membrane</location>
    </subcellularLocation>
</comment>
<sequence>MSRSRWFTRALAGVLTVSAAGGCKQQLFMDPADYKDAASLKLPASLESNPHGAIAPGQVDKLSGGTTTVIDFVRPPRHMTLRECVALALEQGNVGSQQPSNPGFKNEQAESFAGRSVSGTDSIKAFAIDPAIATAEIERSVSKFDARWITSMQWQKIDQPVAAQFLSFQQSRDAATFSSTLAKPLPTGGVAGITFSTDYSKFSQSSTTQTSLVNPNYTPRVQLTVEQPLLRLFGVEMNQLSPTHPGSLLLQGVQSTGVGTEGILLTRLRLDQTRANFDILVNYMLLNAEAAYWNLYASYYNLYAQEEGLRQAYEGYRYTYLRVEAGALRPQNLDQIQAQFERFRRQVYQARGTVLESERQLRGLIGLRSDDGVRLVPIDEPNLAPYKPDFQESANDAIAYRPDLLLARQDVKFRQLDLLLQKNLRRPDLRAFGQYDMAGLGTRLDGRAEDFGANGNTTPGNAFSNFIDNRFNSWTLGVRLDMPLGFRDANALVRQAQLNMAKSYIQLRDNELKAVEFLILQYRRVVQTHTEIAPARAEREALQRYVARIKAALLIEGPREQDFLSNLTVQQQLAAAIAAETQAVANYNIALAQFEWAKGTIQQYNNVSVGDGQLPPWVSKRAKDHIRERTEAAIKLRDQPVAPGGVAAGGHSVSQVGGTASLLQLPPFAEKRDPVPENLPAMPEPKNPNDPRPMPEPSRPGNAGSTPEYFQPGGRVQLPPLPSGRPSGANVPPVTGSGNASGGDYFRPTGRATVPEPTPYRPAVSGTGAPAIPSASSDSKPGDRATLPPLPDTSKPSGSIPSVPSGPAIPPTLPPLPGGQ</sequence>
<evidence type="ECO:0000256" key="5">
    <source>
        <dbReference type="ARBA" id="ARBA00023237"/>
    </source>
</evidence>
<evidence type="ECO:0000256" key="4">
    <source>
        <dbReference type="ARBA" id="ARBA00023136"/>
    </source>
</evidence>
<keyword evidence="8" id="KW-1185">Reference proteome</keyword>
<dbReference type="Proteomes" id="UP000464178">
    <property type="component" value="Chromosome"/>
</dbReference>
<dbReference type="GO" id="GO:0015562">
    <property type="term" value="F:efflux transmembrane transporter activity"/>
    <property type="evidence" value="ECO:0007669"/>
    <property type="project" value="InterPro"/>
</dbReference>
<dbReference type="PANTHER" id="PTHR30026">
    <property type="entry name" value="OUTER MEMBRANE PROTEIN TOLC"/>
    <property type="match status" value="1"/>
</dbReference>
<feature type="compositionally biased region" description="Pro residues" evidence="6">
    <location>
        <begin position="682"/>
        <end position="698"/>
    </location>
</feature>
<keyword evidence="4" id="KW-0472">Membrane</keyword>
<dbReference type="EMBL" id="LR593886">
    <property type="protein sequence ID" value="VTR97343.1"/>
    <property type="molecule type" value="Genomic_DNA"/>
</dbReference>
<feature type="compositionally biased region" description="Low complexity" evidence="6">
    <location>
        <begin position="794"/>
        <end position="806"/>
    </location>
</feature>
<name>A0A6P2D8T1_9BACT</name>